<dbReference type="SUPFAM" id="SSF46626">
    <property type="entry name" value="Cytochrome c"/>
    <property type="match status" value="1"/>
</dbReference>
<comment type="subcellular location">
    <subcellularLocation>
        <location evidence="1">Membrane</location>
        <topology evidence="1">Multi-pass membrane protein</topology>
    </subcellularLocation>
</comment>
<dbReference type="GO" id="GO:0009055">
    <property type="term" value="F:electron transfer activity"/>
    <property type="evidence" value="ECO:0007669"/>
    <property type="project" value="InterPro"/>
</dbReference>
<feature type="domain" description="Cytochrome c" evidence="11">
    <location>
        <begin position="166"/>
        <end position="309"/>
    </location>
</feature>
<evidence type="ECO:0000313" key="13">
    <source>
        <dbReference type="Proteomes" id="UP000094487"/>
    </source>
</evidence>
<dbReference type="InterPro" id="IPR009056">
    <property type="entry name" value="Cyt_c-like_dom"/>
</dbReference>
<dbReference type="InterPro" id="IPR004923">
    <property type="entry name" value="FTR1/Fip1/EfeU"/>
</dbReference>
<feature type="transmembrane region" description="Helical" evidence="10">
    <location>
        <begin position="567"/>
        <end position="588"/>
    </location>
</feature>
<keyword evidence="4 10" id="KW-0812">Transmembrane</keyword>
<keyword evidence="7 9" id="KW-0408">Iron</keyword>
<evidence type="ECO:0000256" key="10">
    <source>
        <dbReference type="SAM" id="Phobius"/>
    </source>
</evidence>
<feature type="transmembrane region" description="Helical" evidence="10">
    <location>
        <begin position="536"/>
        <end position="561"/>
    </location>
</feature>
<feature type="transmembrane region" description="Helical" evidence="10">
    <location>
        <begin position="460"/>
        <end position="481"/>
    </location>
</feature>
<sequence length="681" mass="72079">MNPHGIATRGPATGSVSWLDRLLCAISLLMRRNCVFGRSPSLCAVITVTLAIMCLAAPASAQTAPAQTIWRLLDYIAVDYPEAIADGKVVNPTEYDEMKEFSATASKLIGELPATPAKANLARQATALERIIATKAPPPAIAAAARGLAADLIKSYPVPLAPSVAPDFARGKALYAQHCASCHGVTGNADGPQAKDLEPPAIAFTDEARARERSVFALYQVIEQGLDGTSMTSFAELPPQDRWALAFYAGSFAYPDDKASSGKALWAADAALRKSFDLERLVGLTPAALAAELGEDRAQQVTAYLRRNPEAAATNQASGTLTLARSRLDEALAAYGRGDRKAATDLALSAYLDGFEPVEAVLSARDNALMIRIEGAMADLRAAIARGDPVAAVQSRVSTLDGLFAAAETALAPSEASATSSFVAAFTILVREGLEAILIVIAMITFLAKADRRDVLPYVHGGWIAALVAGAGTWAAATWLITVSGASRELTEGFGGVFAALVLLWVGIWMHGKSHADAWQRYIRDKLGHALNRRSAWFLFGLAFIVVYREVFETILFYAAIWSQGNGGAVIAGALAASAVLAVIAFVMLRYSRTLPIGKFFAYSSALIAVLAVVLIGKGSAALQEAGYLPITPWAGLPRSELLGIYPTRETIVAQLVMGTMLVLGFLWNRRSAAKAGKVAV</sequence>
<dbReference type="InterPro" id="IPR036909">
    <property type="entry name" value="Cyt_c-like_dom_sf"/>
</dbReference>
<dbReference type="OrthoDB" id="335174at2"/>
<dbReference type="GO" id="GO:0046872">
    <property type="term" value="F:metal ion binding"/>
    <property type="evidence" value="ECO:0007669"/>
    <property type="project" value="UniProtKB-KW"/>
</dbReference>
<dbReference type="GO" id="GO:0015093">
    <property type="term" value="F:ferrous iron transmembrane transporter activity"/>
    <property type="evidence" value="ECO:0007669"/>
    <property type="project" value="TreeGrafter"/>
</dbReference>
<dbReference type="GO" id="GO:0020037">
    <property type="term" value="F:heme binding"/>
    <property type="evidence" value="ECO:0007669"/>
    <property type="project" value="InterPro"/>
</dbReference>
<dbReference type="AlphaFoldDB" id="A0A1E3LUQ1"/>
<feature type="transmembrane region" description="Helical" evidence="10">
    <location>
        <begin position="652"/>
        <end position="668"/>
    </location>
</feature>
<comment type="similarity">
    <text evidence="2">Belongs to the oxidase-dependent Fe transporter (OFeT) (TC 9.A.10.1) family.</text>
</comment>
<dbReference type="PANTHER" id="PTHR31632:SF2">
    <property type="entry name" value="PLASMA MEMBRANE IRON PERMEASE"/>
    <property type="match status" value="1"/>
</dbReference>
<evidence type="ECO:0000313" key="12">
    <source>
        <dbReference type="EMBL" id="ODP37478.1"/>
    </source>
</evidence>
<evidence type="ECO:0000256" key="3">
    <source>
        <dbReference type="ARBA" id="ARBA00022617"/>
    </source>
</evidence>
<dbReference type="EMBL" id="MDDS01000029">
    <property type="protein sequence ID" value="ODP37478.1"/>
    <property type="molecule type" value="Genomic_DNA"/>
</dbReference>
<keyword evidence="6 10" id="KW-1133">Transmembrane helix</keyword>
<dbReference type="Pfam" id="PF03239">
    <property type="entry name" value="FTR1"/>
    <property type="match status" value="1"/>
</dbReference>
<feature type="transmembrane region" description="Helical" evidence="10">
    <location>
        <begin position="493"/>
        <end position="512"/>
    </location>
</feature>
<evidence type="ECO:0000256" key="4">
    <source>
        <dbReference type="ARBA" id="ARBA00022692"/>
    </source>
</evidence>
<evidence type="ECO:0000259" key="11">
    <source>
        <dbReference type="PROSITE" id="PS51007"/>
    </source>
</evidence>
<accession>A0A1E3LUQ1</accession>
<organism evidence="12 13">
    <name type="scientific">Sphingomonas turrisvirgatae</name>
    <dbReference type="NCBI Taxonomy" id="1888892"/>
    <lineage>
        <taxon>Bacteria</taxon>
        <taxon>Pseudomonadati</taxon>
        <taxon>Pseudomonadota</taxon>
        <taxon>Alphaproteobacteria</taxon>
        <taxon>Sphingomonadales</taxon>
        <taxon>Sphingomonadaceae</taxon>
        <taxon>Sphingomonas</taxon>
    </lineage>
</organism>
<keyword evidence="3 9" id="KW-0349">Heme</keyword>
<feature type="transmembrane region" description="Helical" evidence="10">
    <location>
        <begin position="422"/>
        <end position="448"/>
    </location>
</feature>
<dbReference type="Pfam" id="PF00034">
    <property type="entry name" value="Cytochrom_C"/>
    <property type="match status" value="1"/>
</dbReference>
<protein>
    <submittedName>
        <fullName evidence="12">Iron permease</fullName>
    </submittedName>
</protein>
<proteinExistence type="inferred from homology"/>
<keyword evidence="5 9" id="KW-0479">Metal-binding</keyword>
<dbReference type="STRING" id="1888892.BFL28_17760"/>
<reference evidence="12 13" key="1">
    <citation type="submission" date="2016-08" db="EMBL/GenBank/DDBJ databases">
        <title>Draft genome of the agarase producing Sphingomonas sp. MCT13.</title>
        <authorList>
            <person name="D'Andrea M.M."/>
            <person name="Rossolini G.M."/>
            <person name="Thaller M.C."/>
        </authorList>
    </citation>
    <scope>NUCLEOTIDE SEQUENCE [LARGE SCALE GENOMIC DNA]</scope>
    <source>
        <strain evidence="12 13">MCT13</strain>
    </source>
</reference>
<evidence type="ECO:0000256" key="1">
    <source>
        <dbReference type="ARBA" id="ARBA00004141"/>
    </source>
</evidence>
<dbReference type="Proteomes" id="UP000094487">
    <property type="component" value="Unassembled WGS sequence"/>
</dbReference>
<name>A0A1E3LUQ1_9SPHN</name>
<dbReference type="GO" id="GO:0033573">
    <property type="term" value="C:high-affinity iron permease complex"/>
    <property type="evidence" value="ECO:0007669"/>
    <property type="project" value="InterPro"/>
</dbReference>
<dbReference type="Gene3D" id="1.10.760.10">
    <property type="entry name" value="Cytochrome c-like domain"/>
    <property type="match status" value="1"/>
</dbReference>
<keyword evidence="8 10" id="KW-0472">Membrane</keyword>
<feature type="transmembrane region" description="Helical" evidence="10">
    <location>
        <begin position="600"/>
        <end position="617"/>
    </location>
</feature>
<evidence type="ECO:0000256" key="9">
    <source>
        <dbReference type="PROSITE-ProRule" id="PRU00433"/>
    </source>
</evidence>
<dbReference type="PROSITE" id="PS51007">
    <property type="entry name" value="CYTC"/>
    <property type="match status" value="1"/>
</dbReference>
<keyword evidence="13" id="KW-1185">Reference proteome</keyword>
<evidence type="ECO:0000256" key="8">
    <source>
        <dbReference type="ARBA" id="ARBA00023136"/>
    </source>
</evidence>
<dbReference type="PANTHER" id="PTHR31632">
    <property type="entry name" value="IRON TRANSPORTER FTH1"/>
    <property type="match status" value="1"/>
</dbReference>
<evidence type="ECO:0000256" key="2">
    <source>
        <dbReference type="ARBA" id="ARBA00008333"/>
    </source>
</evidence>
<gene>
    <name evidence="12" type="ORF">BFL28_17760</name>
</gene>
<evidence type="ECO:0000256" key="6">
    <source>
        <dbReference type="ARBA" id="ARBA00022989"/>
    </source>
</evidence>
<comment type="caution">
    <text evidence="12">The sequence shown here is derived from an EMBL/GenBank/DDBJ whole genome shotgun (WGS) entry which is preliminary data.</text>
</comment>
<evidence type="ECO:0000256" key="5">
    <source>
        <dbReference type="ARBA" id="ARBA00022723"/>
    </source>
</evidence>
<evidence type="ECO:0000256" key="7">
    <source>
        <dbReference type="ARBA" id="ARBA00023004"/>
    </source>
</evidence>